<dbReference type="PANTHER" id="PTHR42852:SF13">
    <property type="entry name" value="PROTEIN DIPZ"/>
    <property type="match status" value="1"/>
</dbReference>
<dbReference type="PROSITE" id="PS00194">
    <property type="entry name" value="THIOREDOXIN_1"/>
    <property type="match status" value="1"/>
</dbReference>
<feature type="domain" description="Thioredoxin" evidence="5">
    <location>
        <begin position="186"/>
        <end position="330"/>
    </location>
</feature>
<dbReference type="InterPro" id="IPR036249">
    <property type="entry name" value="Thioredoxin-like_sf"/>
</dbReference>
<dbReference type="Pfam" id="PF14289">
    <property type="entry name" value="DUF4369"/>
    <property type="match status" value="1"/>
</dbReference>
<dbReference type="Gene3D" id="3.40.30.10">
    <property type="entry name" value="Glutaredoxin"/>
    <property type="match status" value="1"/>
</dbReference>
<evidence type="ECO:0000256" key="4">
    <source>
        <dbReference type="SAM" id="SignalP"/>
    </source>
</evidence>
<dbReference type="EMBL" id="SGXA01000001">
    <property type="protein sequence ID" value="RZS75518.1"/>
    <property type="molecule type" value="Genomic_DNA"/>
</dbReference>
<reference evidence="6 7" key="1">
    <citation type="submission" date="2019-02" db="EMBL/GenBank/DDBJ databases">
        <title>Genomic Encyclopedia of Type Strains, Phase IV (KMG-IV): sequencing the most valuable type-strain genomes for metagenomic binning, comparative biology and taxonomic classification.</title>
        <authorList>
            <person name="Goeker M."/>
        </authorList>
    </citation>
    <scope>NUCLEOTIDE SEQUENCE [LARGE SCALE GENOMIC DNA]</scope>
    <source>
        <strain evidence="6 7">DSM 18116</strain>
    </source>
</reference>
<dbReference type="AlphaFoldDB" id="A0A4Q7N3M5"/>
<comment type="subcellular location">
    <subcellularLocation>
        <location evidence="1">Cell envelope</location>
    </subcellularLocation>
</comment>
<evidence type="ECO:0000256" key="3">
    <source>
        <dbReference type="ARBA" id="ARBA00023284"/>
    </source>
</evidence>
<dbReference type="RefSeq" id="WP_130539884.1">
    <property type="nucleotide sequence ID" value="NZ_CP042431.1"/>
</dbReference>
<evidence type="ECO:0000256" key="1">
    <source>
        <dbReference type="ARBA" id="ARBA00004196"/>
    </source>
</evidence>
<feature type="chain" id="PRO_5020834886" evidence="4">
    <location>
        <begin position="21"/>
        <end position="330"/>
    </location>
</feature>
<keyword evidence="7" id="KW-1185">Reference proteome</keyword>
<dbReference type="SUPFAM" id="SSF52833">
    <property type="entry name" value="Thioredoxin-like"/>
    <property type="match status" value="1"/>
</dbReference>
<dbReference type="Pfam" id="PF08534">
    <property type="entry name" value="Redoxin"/>
    <property type="match status" value="1"/>
</dbReference>
<proteinExistence type="predicted"/>
<protein>
    <submittedName>
        <fullName evidence="6">Uncharacterized protein DUF4369</fullName>
    </submittedName>
</protein>
<sequence>MKNRIVYVLMMMLLPAFSFAQGFVIKGKVPGIISGYARIDAHQHDGEAVQDVMPERIRIVNGEFELKGKISQPEMISVYISTKKVSIFLENTDYSIETSFADLNETSVKGGALNASRLKFIEEKLSPEGFVRKYPADPFSAWLLKMYLKDKPDDLGKLYELLSAEVKASIFGQEVKAMFDPELRPSLTGKPAPAAILTDVDGKQFSWDRFAGKLLVVDFWASWCGPCRYFIPKLKKTYEAYAPKGVAFISVSVDDKVDLWKNAVMEEKMPWHQGLGQHGFSDAGLKTPFLFSSIPYMVIIGPDGKVVAELDFYKKERLENELDRLLSEHK</sequence>
<keyword evidence="3" id="KW-0676">Redox-active center</keyword>
<feature type="signal peptide" evidence="4">
    <location>
        <begin position="1"/>
        <end position="20"/>
    </location>
</feature>
<evidence type="ECO:0000313" key="6">
    <source>
        <dbReference type="EMBL" id="RZS75518.1"/>
    </source>
</evidence>
<organism evidence="6 7">
    <name type="scientific">Pseudobacter ginsenosidimutans</name>
    <dbReference type="NCBI Taxonomy" id="661488"/>
    <lineage>
        <taxon>Bacteria</taxon>
        <taxon>Pseudomonadati</taxon>
        <taxon>Bacteroidota</taxon>
        <taxon>Chitinophagia</taxon>
        <taxon>Chitinophagales</taxon>
        <taxon>Chitinophagaceae</taxon>
        <taxon>Pseudobacter</taxon>
    </lineage>
</organism>
<dbReference type="CDD" id="cd02966">
    <property type="entry name" value="TlpA_like_family"/>
    <property type="match status" value="1"/>
</dbReference>
<dbReference type="InterPro" id="IPR017937">
    <property type="entry name" value="Thioredoxin_CS"/>
</dbReference>
<comment type="caution">
    <text evidence="6">The sequence shown here is derived from an EMBL/GenBank/DDBJ whole genome shotgun (WGS) entry which is preliminary data.</text>
</comment>
<dbReference type="Proteomes" id="UP000293874">
    <property type="component" value="Unassembled WGS sequence"/>
</dbReference>
<evidence type="ECO:0000256" key="2">
    <source>
        <dbReference type="ARBA" id="ARBA00022748"/>
    </source>
</evidence>
<dbReference type="InterPro" id="IPR050553">
    <property type="entry name" value="Thioredoxin_ResA/DsbE_sf"/>
</dbReference>
<gene>
    <name evidence="6" type="ORF">EV199_1387</name>
</gene>
<dbReference type="PANTHER" id="PTHR42852">
    <property type="entry name" value="THIOL:DISULFIDE INTERCHANGE PROTEIN DSBE"/>
    <property type="match status" value="1"/>
</dbReference>
<dbReference type="OrthoDB" id="1098640at2"/>
<dbReference type="GO" id="GO:0017004">
    <property type="term" value="P:cytochrome complex assembly"/>
    <property type="evidence" value="ECO:0007669"/>
    <property type="project" value="UniProtKB-KW"/>
</dbReference>
<evidence type="ECO:0000259" key="5">
    <source>
        <dbReference type="PROSITE" id="PS51352"/>
    </source>
</evidence>
<dbReference type="InterPro" id="IPR013740">
    <property type="entry name" value="Redoxin"/>
</dbReference>
<dbReference type="GO" id="GO:0030313">
    <property type="term" value="C:cell envelope"/>
    <property type="evidence" value="ECO:0007669"/>
    <property type="project" value="UniProtKB-SubCell"/>
</dbReference>
<keyword evidence="2" id="KW-0201">Cytochrome c-type biogenesis</keyword>
<dbReference type="PROSITE" id="PS51352">
    <property type="entry name" value="THIOREDOXIN_2"/>
    <property type="match status" value="1"/>
</dbReference>
<dbReference type="InterPro" id="IPR013766">
    <property type="entry name" value="Thioredoxin_domain"/>
</dbReference>
<accession>A0A4Q7N3M5</accession>
<keyword evidence="4" id="KW-0732">Signal</keyword>
<name>A0A4Q7N3M5_9BACT</name>
<evidence type="ECO:0000313" key="7">
    <source>
        <dbReference type="Proteomes" id="UP000293874"/>
    </source>
</evidence>
<dbReference type="InterPro" id="IPR025380">
    <property type="entry name" value="DUF4369"/>
</dbReference>
<dbReference type="GO" id="GO:0016491">
    <property type="term" value="F:oxidoreductase activity"/>
    <property type="evidence" value="ECO:0007669"/>
    <property type="project" value="InterPro"/>
</dbReference>